<dbReference type="AlphaFoldDB" id="A0A2H3C176"/>
<gene>
    <name evidence="1" type="ORF">ARMSODRAFT_151167</name>
</gene>
<sequence length="102" mass="11225">MSSTINGKEILLRDRFACLPLMLISFLGPIQLQDTEHCDIQPLVNVSSMCRITENMYLSPAPGGLLPCLLVKLLDPFNADFSISPTLLRIANTMETDCPVST</sequence>
<dbReference type="Proteomes" id="UP000218334">
    <property type="component" value="Unassembled WGS sequence"/>
</dbReference>
<evidence type="ECO:0000313" key="2">
    <source>
        <dbReference type="Proteomes" id="UP000218334"/>
    </source>
</evidence>
<organism evidence="1 2">
    <name type="scientific">Armillaria solidipes</name>
    <dbReference type="NCBI Taxonomy" id="1076256"/>
    <lineage>
        <taxon>Eukaryota</taxon>
        <taxon>Fungi</taxon>
        <taxon>Dikarya</taxon>
        <taxon>Basidiomycota</taxon>
        <taxon>Agaricomycotina</taxon>
        <taxon>Agaricomycetes</taxon>
        <taxon>Agaricomycetidae</taxon>
        <taxon>Agaricales</taxon>
        <taxon>Marasmiineae</taxon>
        <taxon>Physalacriaceae</taxon>
        <taxon>Armillaria</taxon>
    </lineage>
</organism>
<protein>
    <submittedName>
        <fullName evidence="1">Uncharacterized protein</fullName>
    </submittedName>
</protein>
<accession>A0A2H3C176</accession>
<name>A0A2H3C176_9AGAR</name>
<proteinExistence type="predicted"/>
<dbReference type="EMBL" id="KZ293428">
    <property type="protein sequence ID" value="PBK69893.1"/>
    <property type="molecule type" value="Genomic_DNA"/>
</dbReference>
<keyword evidence="2" id="KW-1185">Reference proteome</keyword>
<evidence type="ECO:0000313" key="1">
    <source>
        <dbReference type="EMBL" id="PBK69893.1"/>
    </source>
</evidence>
<reference evidence="2" key="1">
    <citation type="journal article" date="2017" name="Nat. Ecol. Evol.">
        <title>Genome expansion and lineage-specific genetic innovations in the forest pathogenic fungi Armillaria.</title>
        <authorList>
            <person name="Sipos G."/>
            <person name="Prasanna A.N."/>
            <person name="Walter M.C."/>
            <person name="O'Connor E."/>
            <person name="Balint B."/>
            <person name="Krizsan K."/>
            <person name="Kiss B."/>
            <person name="Hess J."/>
            <person name="Varga T."/>
            <person name="Slot J."/>
            <person name="Riley R."/>
            <person name="Boka B."/>
            <person name="Rigling D."/>
            <person name="Barry K."/>
            <person name="Lee J."/>
            <person name="Mihaltcheva S."/>
            <person name="LaButti K."/>
            <person name="Lipzen A."/>
            <person name="Waldron R."/>
            <person name="Moloney N.M."/>
            <person name="Sperisen C."/>
            <person name="Kredics L."/>
            <person name="Vagvoelgyi C."/>
            <person name="Patrignani A."/>
            <person name="Fitzpatrick D."/>
            <person name="Nagy I."/>
            <person name="Doyle S."/>
            <person name="Anderson J.B."/>
            <person name="Grigoriev I.V."/>
            <person name="Gueldener U."/>
            <person name="Muensterkoetter M."/>
            <person name="Nagy L.G."/>
        </authorList>
    </citation>
    <scope>NUCLEOTIDE SEQUENCE [LARGE SCALE GENOMIC DNA]</scope>
    <source>
        <strain evidence="2">28-4</strain>
    </source>
</reference>